<evidence type="ECO:0000313" key="2">
    <source>
        <dbReference type="Proteomes" id="UP001159428"/>
    </source>
</evidence>
<dbReference type="AlphaFoldDB" id="A0AAU9WAC6"/>
<name>A0AAU9WAC6_9CNID</name>
<dbReference type="Proteomes" id="UP001159428">
    <property type="component" value="Unassembled WGS sequence"/>
</dbReference>
<dbReference type="PANTHER" id="PTHR34615:SF1">
    <property type="entry name" value="PX DOMAIN-CONTAINING PROTEIN"/>
    <property type="match status" value="1"/>
</dbReference>
<dbReference type="PANTHER" id="PTHR34615">
    <property type="entry name" value="PX DOMAIN-CONTAINING PROTEIN"/>
    <property type="match status" value="1"/>
</dbReference>
<accession>A0AAU9WAC6</accession>
<keyword evidence="2" id="KW-1185">Reference proteome</keyword>
<sequence>MTKLRETRISLLYVYVSSVVNDEEFVLLYDINTAKTPDFPYWNYEAFELNMMSDDECQAEFHFYKNDVYNLKEVLNLPEKFTCYNGLKIDGIDGLCIFLKRFAYPCRHLDMILRFARPMSQLCMTSNLVMDYLYAHWNHLLTSLNQPWLSPDNL</sequence>
<evidence type="ECO:0000313" key="1">
    <source>
        <dbReference type="EMBL" id="CAH3107840.1"/>
    </source>
</evidence>
<reference evidence="1 2" key="1">
    <citation type="submission" date="2022-05" db="EMBL/GenBank/DDBJ databases">
        <authorList>
            <consortium name="Genoscope - CEA"/>
            <person name="William W."/>
        </authorList>
    </citation>
    <scope>NUCLEOTIDE SEQUENCE [LARGE SCALE GENOMIC DNA]</scope>
</reference>
<protein>
    <submittedName>
        <fullName evidence="1">Uncharacterized protein</fullName>
    </submittedName>
</protein>
<comment type="caution">
    <text evidence="1">The sequence shown here is derived from an EMBL/GenBank/DDBJ whole genome shotgun (WGS) entry which is preliminary data.</text>
</comment>
<organism evidence="1 2">
    <name type="scientific">Pocillopora meandrina</name>
    <dbReference type="NCBI Taxonomy" id="46732"/>
    <lineage>
        <taxon>Eukaryota</taxon>
        <taxon>Metazoa</taxon>
        <taxon>Cnidaria</taxon>
        <taxon>Anthozoa</taxon>
        <taxon>Hexacorallia</taxon>
        <taxon>Scleractinia</taxon>
        <taxon>Astrocoeniina</taxon>
        <taxon>Pocilloporidae</taxon>
        <taxon>Pocillopora</taxon>
    </lineage>
</organism>
<dbReference type="EMBL" id="CALNXJ010000011">
    <property type="protein sequence ID" value="CAH3107840.1"/>
    <property type="molecule type" value="Genomic_DNA"/>
</dbReference>
<gene>
    <name evidence="1" type="ORF">PMEA_00002941</name>
</gene>
<proteinExistence type="predicted"/>